<feature type="chain" id="PRO_5045998661" evidence="1">
    <location>
        <begin position="32"/>
        <end position="425"/>
    </location>
</feature>
<keyword evidence="1" id="KW-0732">Signal</keyword>
<gene>
    <name evidence="2" type="ORF">K1J50_03480</name>
</gene>
<dbReference type="SUPFAM" id="SSF56935">
    <property type="entry name" value="Porins"/>
    <property type="match status" value="1"/>
</dbReference>
<evidence type="ECO:0000313" key="3">
    <source>
        <dbReference type="Proteomes" id="UP001519924"/>
    </source>
</evidence>
<dbReference type="InterPro" id="IPR018759">
    <property type="entry name" value="BBP2_2"/>
</dbReference>
<reference evidence="2 3" key="1">
    <citation type="submission" date="2021-08" db="EMBL/GenBank/DDBJ databases">
        <title>Caldovatus sediminis gen. nov., sp. nov., a moderately thermophilic bacterium isolated from a hot spring.</title>
        <authorList>
            <person name="Hu C.-J."/>
            <person name="Li W.-J."/>
            <person name="Xian W.-D."/>
        </authorList>
    </citation>
    <scope>NUCLEOTIDE SEQUENCE [LARGE SCALE GENOMIC DNA]</scope>
    <source>
        <strain evidence="2 3">SYSU G05006</strain>
    </source>
</reference>
<keyword evidence="3" id="KW-1185">Reference proteome</keyword>
<dbReference type="Pfam" id="PF10082">
    <property type="entry name" value="BBP2_2"/>
    <property type="match status" value="1"/>
</dbReference>
<comment type="caution">
    <text evidence="2">The sequence shown here is derived from an EMBL/GenBank/DDBJ whole genome shotgun (WGS) entry which is preliminary data.</text>
</comment>
<dbReference type="Proteomes" id="UP001519924">
    <property type="component" value="Unassembled WGS sequence"/>
</dbReference>
<name>A0ABS7EYV6_9PROT</name>
<evidence type="ECO:0000313" key="2">
    <source>
        <dbReference type="EMBL" id="MBW8268541.1"/>
    </source>
</evidence>
<organism evidence="2 3">
    <name type="scientific">Caldovatus aquaticus</name>
    <dbReference type="NCBI Taxonomy" id="2865671"/>
    <lineage>
        <taxon>Bacteria</taxon>
        <taxon>Pseudomonadati</taxon>
        <taxon>Pseudomonadota</taxon>
        <taxon>Alphaproteobacteria</taxon>
        <taxon>Acetobacterales</taxon>
        <taxon>Roseomonadaceae</taxon>
        <taxon>Caldovatus</taxon>
    </lineage>
</organism>
<sequence>MFRFRESFAPMGAAARGLLLLAGVAGLPALAQTFPPESTARGVTVQTRPRPEFDPLGVRAGAFRLDAAAEAGLSYNDNVFATRRDRTGDGFGAWSLDAGLRSDWTRHGVGVTASYSEVRHFSQTILDWRDWSVGAFGRLDIGGSSSVEARYNHLRQHLDVFSVDIQQAGLSRPAPYDVDEFQVSGNARLNRLFLTGLLNYRIYQFEDVSFGNRVAPLSQNDHKTWLAALGSGYALAPGRLVTLIGRIQEIRYDDAISRGRDSFTWEILTGFQYDFDGVWQARFGIGYRQRNYDSPQIKNLEGLALEGEVIWTPTLLTTVTFGVRRTVEESIALSQVSYTRSLAQLRVDHELLRNVILGAELGFDRREYETHLRATDMYTILSGRWLINRNMSLSASYQFLTRIEAKGGAEEYYRNLFQVRLRFAL</sequence>
<feature type="signal peptide" evidence="1">
    <location>
        <begin position="1"/>
        <end position="31"/>
    </location>
</feature>
<evidence type="ECO:0000256" key="1">
    <source>
        <dbReference type="SAM" id="SignalP"/>
    </source>
</evidence>
<dbReference type="RefSeq" id="WP_220116043.1">
    <property type="nucleotide sequence ID" value="NZ_JAHZUY010000004.1"/>
</dbReference>
<dbReference type="EMBL" id="JAHZUY010000004">
    <property type="protein sequence ID" value="MBW8268541.1"/>
    <property type="molecule type" value="Genomic_DNA"/>
</dbReference>
<accession>A0ABS7EYV6</accession>
<protein>
    <submittedName>
        <fullName evidence="2">Outer membrane beta-barrel protein</fullName>
    </submittedName>
</protein>
<proteinExistence type="predicted"/>